<dbReference type="AlphaFoldDB" id="A0A494Z6P7"/>
<reference evidence="8 9" key="1">
    <citation type="journal article" date="2015" name="Antonie Van Leeuwenhoek">
        <title>Oceanobacillus bengalensis sp. nov., a bacterium isolated from seawater of the Bay of Bengal.</title>
        <authorList>
            <person name="Yongchang O."/>
            <person name="Xiang W."/>
            <person name="Wang G."/>
        </authorList>
    </citation>
    <scope>NUCLEOTIDE SEQUENCE [LARGE SCALE GENOMIC DNA]</scope>
    <source>
        <strain evidence="8 9">MCCC 1K00260</strain>
    </source>
</reference>
<name>A0A494Z6P7_9BACI</name>
<accession>A0A494Z6P7</accession>
<comment type="function">
    <text evidence="5">May act as an export chaperone for the filament capping protein FliD.</text>
</comment>
<evidence type="ECO:0000256" key="7">
    <source>
        <dbReference type="ARBA" id="ARBA00093797"/>
    </source>
</evidence>
<organism evidence="8 9">
    <name type="scientific">Oceanobacillus bengalensis</name>
    <dbReference type="NCBI Taxonomy" id="1435466"/>
    <lineage>
        <taxon>Bacteria</taxon>
        <taxon>Bacillati</taxon>
        <taxon>Bacillota</taxon>
        <taxon>Bacilli</taxon>
        <taxon>Bacillales</taxon>
        <taxon>Bacillaceae</taxon>
        <taxon>Oceanobacillus</taxon>
    </lineage>
</organism>
<comment type="caution">
    <text evidence="8">The sequence shown here is derived from an EMBL/GenBank/DDBJ whole genome shotgun (WGS) entry which is preliminary data.</text>
</comment>
<keyword evidence="2" id="KW-0963">Cytoplasm</keyword>
<gene>
    <name evidence="8" type="ORF">D8M05_02120</name>
</gene>
<keyword evidence="8" id="KW-0969">Cilium</keyword>
<comment type="similarity">
    <text evidence="6">Belongs to the bacillales FliT family.</text>
</comment>
<keyword evidence="3" id="KW-1005">Bacterial flagellum biogenesis</keyword>
<evidence type="ECO:0000256" key="1">
    <source>
        <dbReference type="ARBA" id="ARBA00004514"/>
    </source>
</evidence>
<protein>
    <recommendedName>
        <fullName evidence="7">Flagellar protein FliT</fullName>
    </recommendedName>
</protein>
<dbReference type="OrthoDB" id="2353131at2"/>
<dbReference type="RefSeq" id="WP_121128184.1">
    <property type="nucleotide sequence ID" value="NZ_JBHUFK010000006.1"/>
</dbReference>
<evidence type="ECO:0000256" key="6">
    <source>
        <dbReference type="ARBA" id="ARBA00093785"/>
    </source>
</evidence>
<evidence type="ECO:0000256" key="5">
    <source>
        <dbReference type="ARBA" id="ARBA00093765"/>
    </source>
</evidence>
<keyword evidence="8" id="KW-0966">Cell projection</keyword>
<dbReference type="Pfam" id="PF05400">
    <property type="entry name" value="FliT"/>
    <property type="match status" value="1"/>
</dbReference>
<keyword evidence="8" id="KW-0282">Flagellum</keyword>
<keyword evidence="4" id="KW-0143">Chaperone</keyword>
<sequence>MNRVRPIYELTLEMQELLDQRTPMKEREKIITKLNELVLQRGTCMDSVRSPYTEEEKQLGAQLIPLNEYVQNKMQLLFGELKVEMKQVKKQKSSNKKYVNPYQNVQIMDGMYMDKKK</sequence>
<dbReference type="InterPro" id="IPR008622">
    <property type="entry name" value="FliT"/>
</dbReference>
<evidence type="ECO:0000256" key="2">
    <source>
        <dbReference type="ARBA" id="ARBA00022490"/>
    </source>
</evidence>
<comment type="subcellular location">
    <subcellularLocation>
        <location evidence="1">Cytoplasm</location>
        <location evidence="1">Cytosol</location>
    </subcellularLocation>
</comment>
<dbReference type="Proteomes" id="UP000281813">
    <property type="component" value="Unassembled WGS sequence"/>
</dbReference>
<dbReference type="EMBL" id="RBZO01000002">
    <property type="protein sequence ID" value="RKQ18223.1"/>
    <property type="molecule type" value="Genomic_DNA"/>
</dbReference>
<evidence type="ECO:0000313" key="9">
    <source>
        <dbReference type="Proteomes" id="UP000281813"/>
    </source>
</evidence>
<proteinExistence type="inferred from homology"/>
<evidence type="ECO:0000313" key="8">
    <source>
        <dbReference type="EMBL" id="RKQ18223.1"/>
    </source>
</evidence>
<evidence type="ECO:0000256" key="3">
    <source>
        <dbReference type="ARBA" id="ARBA00022795"/>
    </source>
</evidence>
<keyword evidence="9" id="KW-1185">Reference proteome</keyword>
<evidence type="ECO:0000256" key="4">
    <source>
        <dbReference type="ARBA" id="ARBA00023186"/>
    </source>
</evidence>